<comment type="caution">
    <text evidence="2">The sequence shown here is derived from an EMBL/GenBank/DDBJ whole genome shotgun (WGS) entry which is preliminary data.</text>
</comment>
<name>L9YYJ5_9EURY</name>
<evidence type="ECO:0000313" key="3">
    <source>
        <dbReference type="Proteomes" id="UP000011592"/>
    </source>
</evidence>
<keyword evidence="3" id="KW-1185">Reference proteome</keyword>
<sequence length="93" mass="10028">MGFLDRVIDERDIGVALGGRFDRRLHLCPFGIEAVQAADRPLEPLHHARGARPTEAARGSVRRGSDRQPARGARTGGVEFDGDGIGLRLTGRA</sequence>
<gene>
    <name evidence="2" type="ORF">C486_13077</name>
</gene>
<dbReference type="PATRIC" id="fig|1230459.4.peg.2610"/>
<dbReference type="Proteomes" id="UP000011592">
    <property type="component" value="Unassembled WGS sequence"/>
</dbReference>
<evidence type="ECO:0000256" key="1">
    <source>
        <dbReference type="SAM" id="MobiDB-lite"/>
    </source>
</evidence>
<protein>
    <submittedName>
        <fullName evidence="2">Uncharacterized protein</fullName>
    </submittedName>
</protein>
<evidence type="ECO:0000313" key="2">
    <source>
        <dbReference type="EMBL" id="ELY78716.1"/>
    </source>
</evidence>
<dbReference type="RefSeq" id="WP_008456637.1">
    <property type="nucleotide sequence ID" value="NZ_AOIJ01000055.1"/>
</dbReference>
<proteinExistence type="predicted"/>
<accession>L9YYJ5</accession>
<dbReference type="EMBL" id="AOIJ01000055">
    <property type="protein sequence ID" value="ELY78716.1"/>
    <property type="molecule type" value="Genomic_DNA"/>
</dbReference>
<feature type="region of interest" description="Disordered" evidence="1">
    <location>
        <begin position="43"/>
        <end position="93"/>
    </location>
</feature>
<reference evidence="2 3" key="1">
    <citation type="journal article" date="2014" name="PLoS Genet.">
        <title>Phylogenetically driven sequencing of extremely halophilic archaea reveals strategies for static and dynamic osmo-response.</title>
        <authorList>
            <person name="Becker E.A."/>
            <person name="Seitzer P.M."/>
            <person name="Tritt A."/>
            <person name="Larsen D."/>
            <person name="Krusor M."/>
            <person name="Yao A.I."/>
            <person name="Wu D."/>
            <person name="Madern D."/>
            <person name="Eisen J.A."/>
            <person name="Darling A.E."/>
            <person name="Facciotti M.T."/>
        </authorList>
    </citation>
    <scope>NUCLEOTIDE SEQUENCE [LARGE SCALE GENOMIC DNA]</scope>
    <source>
        <strain evidence="2 3">JCM 14663</strain>
    </source>
</reference>
<organism evidence="2 3">
    <name type="scientific">Natrinema gari JCM 14663</name>
    <dbReference type="NCBI Taxonomy" id="1230459"/>
    <lineage>
        <taxon>Archaea</taxon>
        <taxon>Methanobacteriati</taxon>
        <taxon>Methanobacteriota</taxon>
        <taxon>Stenosarchaea group</taxon>
        <taxon>Halobacteria</taxon>
        <taxon>Halobacteriales</taxon>
        <taxon>Natrialbaceae</taxon>
        <taxon>Natrinema</taxon>
    </lineage>
</organism>
<dbReference type="AlphaFoldDB" id="L9YYJ5"/>